<dbReference type="GO" id="GO:0004130">
    <property type="term" value="F:cytochrome-c peroxidase activity"/>
    <property type="evidence" value="ECO:0007669"/>
    <property type="project" value="TreeGrafter"/>
</dbReference>
<dbReference type="PANTHER" id="PTHR30600">
    <property type="entry name" value="CYTOCHROME C PEROXIDASE-RELATED"/>
    <property type="match status" value="1"/>
</dbReference>
<dbReference type="GO" id="GO:0009055">
    <property type="term" value="F:electron transfer activity"/>
    <property type="evidence" value="ECO:0007669"/>
    <property type="project" value="InterPro"/>
</dbReference>
<dbReference type="OrthoDB" id="9805202at2"/>
<dbReference type="Proteomes" id="UP000266568">
    <property type="component" value="Unassembled WGS sequence"/>
</dbReference>
<keyword evidence="4" id="KW-0732">Signal</keyword>
<evidence type="ECO:0000256" key="7">
    <source>
        <dbReference type="PROSITE-ProRule" id="PRU00433"/>
    </source>
</evidence>
<sequence length="458" mass="50378">MGDWTTRARWWAPAITAIALAGAVLHAAVPGSSMSGVNPHPIKLVRPPQRPLSALAMVGKRIFHDASLSASGRQSCASCHDPARSFGPPDDRDTQIGGPHMDQVGIRPPPSLAYLYRQTVFSIGPPIADYDNPPPLSQLVEQAKNVPRATKAAGVAPPPAAPVPQGGLFWDGRADSLMLQAMGPMTNPAEMANRDVAAVARKLERAGYVARLEPLFGRTVVNNPAMLVEEAMSAVARYQIEDVAFHRFDSKYDYWLEGKARLTRAEMRGMQLFNDPAKGDCAACHISQPSPDGLPPLFTDTEYEALGVPRNRRLAANRDPHFFDLGLCGPLRKDLAQQTQYCGMFLTPTLRNAAKREVYFHNGVYHRLIDVLRFYALRGTDPGKIYPRDARGRVMKYDDLPRRYWANIDTADAPFDRKFGEKPALTEAEMNDIIAFLNTLDDGYGAGEITTISSLARL</sequence>
<comment type="caution">
    <text evidence="9">The sequence shown here is derived from an EMBL/GenBank/DDBJ whole genome shotgun (WGS) entry which is preliminary data.</text>
</comment>
<keyword evidence="9" id="KW-0575">Peroxidase</keyword>
<dbReference type="InterPro" id="IPR036909">
    <property type="entry name" value="Cyt_c-like_dom_sf"/>
</dbReference>
<protein>
    <submittedName>
        <fullName evidence="9">Cytochrome c peroxidase</fullName>
    </submittedName>
</protein>
<dbReference type="AlphaFoldDB" id="A0A397PCM2"/>
<name>A0A397PCM2_9SPHN</name>
<evidence type="ECO:0000259" key="8">
    <source>
        <dbReference type="PROSITE" id="PS51007"/>
    </source>
</evidence>
<dbReference type="PANTHER" id="PTHR30600:SF10">
    <property type="entry name" value="BLL6722 PROTEIN"/>
    <property type="match status" value="1"/>
</dbReference>
<evidence type="ECO:0000256" key="5">
    <source>
        <dbReference type="ARBA" id="ARBA00023002"/>
    </source>
</evidence>
<evidence type="ECO:0000256" key="6">
    <source>
        <dbReference type="ARBA" id="ARBA00023004"/>
    </source>
</evidence>
<dbReference type="InterPro" id="IPR004852">
    <property type="entry name" value="Di-haem_cyt_c_peroxidsae"/>
</dbReference>
<dbReference type="GO" id="GO:0030313">
    <property type="term" value="C:cell envelope"/>
    <property type="evidence" value="ECO:0007669"/>
    <property type="project" value="UniProtKB-SubCell"/>
</dbReference>
<dbReference type="InterPro" id="IPR051395">
    <property type="entry name" value="Cytochrome_c_Peroxidase/MauG"/>
</dbReference>
<evidence type="ECO:0000256" key="1">
    <source>
        <dbReference type="ARBA" id="ARBA00004196"/>
    </source>
</evidence>
<evidence type="ECO:0000256" key="4">
    <source>
        <dbReference type="ARBA" id="ARBA00022729"/>
    </source>
</evidence>
<evidence type="ECO:0000256" key="2">
    <source>
        <dbReference type="ARBA" id="ARBA00022617"/>
    </source>
</evidence>
<organism evidence="9 10">
    <name type="scientific">Hephaestia caeni</name>
    <dbReference type="NCBI Taxonomy" id="645617"/>
    <lineage>
        <taxon>Bacteria</taxon>
        <taxon>Pseudomonadati</taxon>
        <taxon>Pseudomonadota</taxon>
        <taxon>Alphaproteobacteria</taxon>
        <taxon>Sphingomonadales</taxon>
        <taxon>Sphingomonadaceae</taxon>
        <taxon>Hephaestia</taxon>
    </lineage>
</organism>
<reference evidence="9 10" key="1">
    <citation type="submission" date="2018-08" db="EMBL/GenBank/DDBJ databases">
        <title>Genomic Encyclopedia of Type Strains, Phase IV (KMG-IV): sequencing the most valuable type-strain genomes for metagenomic binning, comparative biology and taxonomic classification.</title>
        <authorList>
            <person name="Goeker M."/>
        </authorList>
    </citation>
    <scope>NUCLEOTIDE SEQUENCE [LARGE SCALE GENOMIC DNA]</scope>
    <source>
        <strain evidence="9 10">DSM 25527</strain>
    </source>
</reference>
<evidence type="ECO:0000313" key="9">
    <source>
        <dbReference type="EMBL" id="RIA46718.1"/>
    </source>
</evidence>
<dbReference type="GO" id="GO:0020037">
    <property type="term" value="F:heme binding"/>
    <property type="evidence" value="ECO:0007669"/>
    <property type="project" value="InterPro"/>
</dbReference>
<dbReference type="Pfam" id="PF03150">
    <property type="entry name" value="CCP_MauG"/>
    <property type="match status" value="1"/>
</dbReference>
<comment type="subcellular location">
    <subcellularLocation>
        <location evidence="1">Cell envelope</location>
    </subcellularLocation>
</comment>
<keyword evidence="6 7" id="KW-0408">Iron</keyword>
<evidence type="ECO:0000256" key="3">
    <source>
        <dbReference type="ARBA" id="ARBA00022723"/>
    </source>
</evidence>
<dbReference type="InterPro" id="IPR009056">
    <property type="entry name" value="Cyt_c-like_dom"/>
</dbReference>
<keyword evidence="5" id="KW-0560">Oxidoreductase</keyword>
<keyword evidence="3 7" id="KW-0479">Metal-binding</keyword>
<dbReference type="SUPFAM" id="SSF46626">
    <property type="entry name" value="Cytochrome c"/>
    <property type="match status" value="2"/>
</dbReference>
<keyword evidence="2 7" id="KW-0349">Heme</keyword>
<dbReference type="RefSeq" id="WP_119034792.1">
    <property type="nucleotide sequence ID" value="NZ_QXDC01000002.1"/>
</dbReference>
<feature type="domain" description="Cytochrome c" evidence="8">
    <location>
        <begin position="264"/>
        <end position="441"/>
    </location>
</feature>
<accession>A0A397PCM2</accession>
<dbReference type="GO" id="GO:0046872">
    <property type="term" value="F:metal ion binding"/>
    <property type="evidence" value="ECO:0007669"/>
    <property type="project" value="UniProtKB-KW"/>
</dbReference>
<feature type="domain" description="Cytochrome c" evidence="8">
    <location>
        <begin position="54"/>
        <end position="207"/>
    </location>
</feature>
<dbReference type="EMBL" id="QXDC01000002">
    <property type="protein sequence ID" value="RIA46718.1"/>
    <property type="molecule type" value="Genomic_DNA"/>
</dbReference>
<proteinExistence type="predicted"/>
<evidence type="ECO:0000313" key="10">
    <source>
        <dbReference type="Proteomes" id="UP000266568"/>
    </source>
</evidence>
<keyword evidence="10" id="KW-1185">Reference proteome</keyword>
<gene>
    <name evidence="9" type="ORF">DFR49_1271</name>
</gene>
<dbReference type="Gene3D" id="1.10.760.10">
    <property type="entry name" value="Cytochrome c-like domain"/>
    <property type="match status" value="2"/>
</dbReference>
<dbReference type="PROSITE" id="PS51007">
    <property type="entry name" value="CYTC"/>
    <property type="match status" value="2"/>
</dbReference>